<feature type="compositionally biased region" description="Basic and acidic residues" evidence="7">
    <location>
        <begin position="1"/>
        <end position="16"/>
    </location>
</feature>
<dbReference type="PANTHER" id="PTHR10194">
    <property type="entry name" value="RAS GTPASE-ACTIVATING PROTEINS"/>
    <property type="match status" value="1"/>
</dbReference>
<dbReference type="GO" id="GO:0005096">
    <property type="term" value="F:GTPase activator activity"/>
    <property type="evidence" value="ECO:0007669"/>
    <property type="project" value="UniProtKB-KW"/>
</dbReference>
<evidence type="ECO:0000256" key="7">
    <source>
        <dbReference type="SAM" id="MobiDB-lite"/>
    </source>
</evidence>
<dbReference type="PROSITE" id="PS50004">
    <property type="entry name" value="C2"/>
    <property type="match status" value="2"/>
</dbReference>
<feature type="domain" description="C2" evidence="9">
    <location>
        <begin position="20"/>
        <end position="144"/>
    </location>
</feature>
<dbReference type="InterPro" id="IPR001562">
    <property type="entry name" value="Znf_Btk_motif"/>
</dbReference>
<dbReference type="InterPro" id="IPR023152">
    <property type="entry name" value="RasGAP_CS"/>
</dbReference>
<dbReference type="PANTHER" id="PTHR10194:SF148">
    <property type="entry name" value="GTPASE-ACTIVATING PROTEIN"/>
    <property type="match status" value="1"/>
</dbReference>
<dbReference type="SMART" id="SM00107">
    <property type="entry name" value="BTK"/>
    <property type="match status" value="1"/>
</dbReference>
<keyword evidence="5" id="KW-0862">Zinc</keyword>
<dbReference type="Pfam" id="PF00779">
    <property type="entry name" value="BTK"/>
    <property type="match status" value="1"/>
</dbReference>
<protein>
    <submittedName>
        <fullName evidence="11">GTPase-activating protein</fullName>
    </submittedName>
</protein>
<dbReference type="InterPro" id="IPR000008">
    <property type="entry name" value="C2_dom"/>
</dbReference>
<dbReference type="InterPro" id="IPR039360">
    <property type="entry name" value="Ras_GTPase"/>
</dbReference>
<accession>A0A0K8V1Z7</accession>
<dbReference type="GO" id="GO:0035556">
    <property type="term" value="P:intracellular signal transduction"/>
    <property type="evidence" value="ECO:0007669"/>
    <property type="project" value="InterPro"/>
</dbReference>
<feature type="domain" description="C2" evidence="9">
    <location>
        <begin position="229"/>
        <end position="383"/>
    </location>
</feature>
<evidence type="ECO:0000256" key="5">
    <source>
        <dbReference type="ARBA" id="ARBA00022833"/>
    </source>
</evidence>
<dbReference type="InterPro" id="IPR008936">
    <property type="entry name" value="Rho_GTPase_activation_prot"/>
</dbReference>
<evidence type="ECO:0000313" key="11">
    <source>
        <dbReference type="EMBL" id="JAI32957.1"/>
    </source>
</evidence>
<dbReference type="SMART" id="SM00239">
    <property type="entry name" value="C2"/>
    <property type="match status" value="2"/>
</dbReference>
<feature type="domain" description="Ras-GAP" evidence="10">
    <location>
        <begin position="468"/>
        <end position="662"/>
    </location>
</feature>
<dbReference type="InterPro" id="IPR001849">
    <property type="entry name" value="PH_domain"/>
</dbReference>
<dbReference type="PROSITE" id="PS00509">
    <property type="entry name" value="RAS_GTPASE_ACTIV_1"/>
    <property type="match status" value="1"/>
</dbReference>
<dbReference type="EMBL" id="GDHF01019357">
    <property type="protein sequence ID" value="JAI32957.1"/>
    <property type="molecule type" value="Transcribed_RNA"/>
</dbReference>
<proteinExistence type="predicted"/>
<evidence type="ECO:0000256" key="2">
    <source>
        <dbReference type="ARBA" id="ARBA00022723"/>
    </source>
</evidence>
<dbReference type="SMART" id="SM00233">
    <property type="entry name" value="PH"/>
    <property type="match status" value="1"/>
</dbReference>
<dbReference type="CTD" id="39158"/>
<evidence type="ECO:0000259" key="8">
    <source>
        <dbReference type="PROSITE" id="PS50003"/>
    </source>
</evidence>
<dbReference type="Pfam" id="PF00169">
    <property type="entry name" value="PH"/>
    <property type="match status" value="1"/>
</dbReference>
<evidence type="ECO:0000259" key="10">
    <source>
        <dbReference type="PROSITE" id="PS50018"/>
    </source>
</evidence>
<dbReference type="Pfam" id="PF00616">
    <property type="entry name" value="RasGAP"/>
    <property type="match status" value="1"/>
</dbReference>
<dbReference type="CDD" id="cd04010">
    <property type="entry name" value="C2B_RasA3"/>
    <property type="match status" value="1"/>
</dbReference>
<evidence type="ECO:0000256" key="3">
    <source>
        <dbReference type="ARBA" id="ARBA00022737"/>
    </source>
</evidence>
<feature type="region of interest" description="Disordered" evidence="7">
    <location>
        <begin position="999"/>
        <end position="1038"/>
    </location>
</feature>
<dbReference type="SUPFAM" id="SSF49562">
    <property type="entry name" value="C2 domain (Calcium/lipid-binding domain, CaLB)"/>
    <property type="match status" value="2"/>
</dbReference>
<evidence type="ECO:0000259" key="9">
    <source>
        <dbReference type="PROSITE" id="PS50004"/>
    </source>
</evidence>
<gene>
    <name evidence="11" type="primary">Gap1_1</name>
    <name evidence="11" type="ORF">c0_g1_i4</name>
</gene>
<dbReference type="Gene3D" id="2.30.29.30">
    <property type="entry name" value="Pleckstrin-homology domain (PH domain)/Phosphotyrosine-binding domain (PTB)"/>
    <property type="match status" value="1"/>
</dbReference>
<dbReference type="SMART" id="SM00323">
    <property type="entry name" value="RasGAP"/>
    <property type="match status" value="1"/>
</dbReference>
<dbReference type="Gene3D" id="1.10.506.10">
    <property type="entry name" value="GTPase Activation - p120gap, domain 1"/>
    <property type="match status" value="2"/>
</dbReference>
<dbReference type="GO" id="GO:0008270">
    <property type="term" value="F:zinc ion binding"/>
    <property type="evidence" value="ECO:0007669"/>
    <property type="project" value="UniProtKB-KW"/>
</dbReference>
<name>A0A0K8V1Z7_BACLA</name>
<dbReference type="PROSITE" id="PS51113">
    <property type="entry name" value="ZF_BTK"/>
    <property type="match status" value="1"/>
</dbReference>
<dbReference type="CDD" id="cd05128">
    <property type="entry name" value="RasGAP_GAP1_like"/>
    <property type="match status" value="1"/>
</dbReference>
<dbReference type="SUPFAM" id="SSF48350">
    <property type="entry name" value="GTPase activation domain, GAP"/>
    <property type="match status" value="1"/>
</dbReference>
<sequence length="1049" mass="120074">MHLKKKYEERDDHSMEHTSISYGSNMADNTREVRIEEQLKVKIGEAKNLSSRNAANTSCSTQGVRDVYCTIALDQEEICRTPTIERTLAPFFGEEYQFKIPRRFRYLSIYVWDRDRHMKQDKAIGKIAIKREELHMYNHKDNWFALRPVDSDSEVQGMAHIEVQYEEVQPPVAHVLNLIRPSEYDRSDIIEDISHHHHQHQAHLNDYKENSELSNIQRGSLKSRGLFGTHNEHTTNWKNVMAIRHARVAVRCLECVDLAKKNGTCDPYVIFTATYTNKRQVTRRTKVREKTVNPEFDETVYFDLCIDADNSTTKSISSHHDASTTNSNKGYTIYPLSGADLCEISVALWHNSAGMADKVFLGEVKIPISSKQQQIVAQQSAWYFLQPRSASATNRSLSSTPRSCATPPGTRLSCDSTIGTLRLKLLYTADHVFPLATYDDLMNLLLESVDQRPITVSAVSILGELVSCKTDMAQPLVRLFTHTGRIASIIKALADYEISNLTDPTTIFRGNTLVSKMMDEAMRLSGLPYLHQTLRPVLAQILAEKKPCEIDPSKVKDRSAVDTNLNHLQVYVERVFDAITKSAERCPKVLCQIFHDLRECAGRHFPRNHEVRYSVVSGFIFLRFFAPAILGPKLFDLTSEPLDHQTNRTLTLISKTIQSLGNLVSSRSSQQPNKEEYTGQLYKRFYTEKHVTAVKHFLEVISTPGEDCRLQGDAANILLPVVCPADGTLEPVLLKEGDGMMTKYPQGRKRFGRRRFKQRYFRLTTKTLSYAKSKGKQPICDIPLSEIERVEQLNEKSFKMQNCFKIIRKERSLIIQATNCVEEREWVDLLHKICLTNSIRMQYFHPSAFVNGIYSCCSRSDENAPGCRTVSAEAINYFQMDLVTSLDPALDLQRIHTLIMSHMTQLVAPLDPIAFHHLQQGHNPLAPTALALQQQSPAAYVEFKNTIEQLRKVAYAIDRDHRNYKAGIARELKYGSRQAPIGDDNYLHMMHAAGHFNLQQHQQQHQQQQQHHQHQQQVVLHTQQPEQQQQQPQVLPQMQHVRAYPYQLK</sequence>
<reference evidence="11" key="1">
    <citation type="submission" date="2015-06" db="EMBL/GenBank/DDBJ databases">
        <authorList>
            <person name="Hoefler B.C."/>
            <person name="Straight P.D."/>
        </authorList>
    </citation>
    <scope>NUCLEOTIDE SEQUENCE</scope>
</reference>
<organism evidence="11">
    <name type="scientific">Bactrocera latifrons</name>
    <name type="common">Malaysian fruit fly</name>
    <name type="synonym">Chaetodacus latifrons</name>
    <dbReference type="NCBI Taxonomy" id="174628"/>
    <lineage>
        <taxon>Eukaryota</taxon>
        <taxon>Metazoa</taxon>
        <taxon>Ecdysozoa</taxon>
        <taxon>Arthropoda</taxon>
        <taxon>Hexapoda</taxon>
        <taxon>Insecta</taxon>
        <taxon>Pterygota</taxon>
        <taxon>Neoptera</taxon>
        <taxon>Endopterygota</taxon>
        <taxon>Diptera</taxon>
        <taxon>Brachycera</taxon>
        <taxon>Muscomorpha</taxon>
        <taxon>Tephritoidea</taxon>
        <taxon>Tephritidae</taxon>
        <taxon>Bactrocera</taxon>
        <taxon>Bactrocera</taxon>
    </lineage>
</organism>
<dbReference type="AlphaFoldDB" id="A0A0K8V1Z7"/>
<dbReference type="Gene3D" id="2.60.40.150">
    <property type="entry name" value="C2 domain"/>
    <property type="match status" value="2"/>
</dbReference>
<keyword evidence="3" id="KW-0677">Repeat</keyword>
<feature type="domain" description="PH" evidence="8">
    <location>
        <begin position="734"/>
        <end position="835"/>
    </location>
</feature>
<keyword evidence="4 6" id="KW-0863">Zinc-finger</keyword>
<dbReference type="GeneID" id="108978366"/>
<evidence type="ECO:0000256" key="4">
    <source>
        <dbReference type="ARBA" id="ARBA00022771"/>
    </source>
</evidence>
<keyword evidence="2" id="KW-0479">Metal-binding</keyword>
<evidence type="ECO:0000256" key="1">
    <source>
        <dbReference type="ARBA" id="ARBA00022468"/>
    </source>
</evidence>
<feature type="region of interest" description="Disordered" evidence="7">
    <location>
        <begin position="1"/>
        <end position="23"/>
    </location>
</feature>
<keyword evidence="1" id="KW-0343">GTPase activation</keyword>
<dbReference type="PROSITE" id="PS50018">
    <property type="entry name" value="RAS_GTPASE_ACTIV_2"/>
    <property type="match status" value="1"/>
</dbReference>
<dbReference type="InterPro" id="IPR035892">
    <property type="entry name" value="C2_domain_sf"/>
</dbReference>
<evidence type="ECO:0000256" key="6">
    <source>
        <dbReference type="PROSITE-ProRule" id="PRU00432"/>
    </source>
</evidence>
<dbReference type="Pfam" id="PF00168">
    <property type="entry name" value="C2"/>
    <property type="match status" value="2"/>
</dbReference>
<dbReference type="SUPFAM" id="SSF50729">
    <property type="entry name" value="PH domain-like"/>
    <property type="match status" value="1"/>
</dbReference>
<dbReference type="OrthoDB" id="1562946at2759"/>
<dbReference type="InterPro" id="IPR011993">
    <property type="entry name" value="PH-like_dom_sf"/>
</dbReference>
<dbReference type="PROSITE" id="PS50003">
    <property type="entry name" value="PH_DOMAIN"/>
    <property type="match status" value="1"/>
</dbReference>
<dbReference type="InterPro" id="IPR001936">
    <property type="entry name" value="RasGAP_dom"/>
</dbReference>
<dbReference type="CDD" id="cd08401">
    <property type="entry name" value="C2A_RasA2_RasA3"/>
    <property type="match status" value="1"/>
</dbReference>